<reference evidence="3" key="1">
    <citation type="submission" date="2016-11" db="EMBL/GenBank/DDBJ databases">
        <title>Trade-off between light-utilization and light-protection in marine flavobacteria.</title>
        <authorList>
            <person name="Kumagai Y."/>
            <person name="Yoshizawa S."/>
            <person name="Kogure K."/>
        </authorList>
    </citation>
    <scope>NUCLEOTIDE SEQUENCE [LARGE SCALE GENOMIC DNA]</scope>
    <source>
        <strain evidence="3">SG-18</strain>
    </source>
</reference>
<dbReference type="AlphaFoldDB" id="A0A2S7T6C4"/>
<dbReference type="GO" id="GO:0004622">
    <property type="term" value="F:phosphatidylcholine lysophospholipase activity"/>
    <property type="evidence" value="ECO:0007669"/>
    <property type="project" value="TreeGrafter"/>
</dbReference>
<feature type="domain" description="SGNH hydrolase-type esterase" evidence="1">
    <location>
        <begin position="58"/>
        <end position="219"/>
    </location>
</feature>
<dbReference type="PANTHER" id="PTHR30383:SF5">
    <property type="entry name" value="SGNH HYDROLASE-TYPE ESTERASE DOMAIN-CONTAINING PROTEIN"/>
    <property type="match status" value="1"/>
</dbReference>
<evidence type="ECO:0000259" key="1">
    <source>
        <dbReference type="Pfam" id="PF13472"/>
    </source>
</evidence>
<keyword evidence="3" id="KW-1185">Reference proteome</keyword>
<proteinExistence type="predicted"/>
<dbReference type="Pfam" id="PF13472">
    <property type="entry name" value="Lipase_GDSL_2"/>
    <property type="match status" value="1"/>
</dbReference>
<dbReference type="InterPro" id="IPR013830">
    <property type="entry name" value="SGNH_hydro"/>
</dbReference>
<dbReference type="InterPro" id="IPR051532">
    <property type="entry name" value="Ester_Hydrolysis_Enzymes"/>
</dbReference>
<sequence length="238" mass="26146">MRSTNRSVCFMALSSLLLSFCSPKKQEKAADFCQLQRYAEANTALIQRPVDSNRIVLMGNSITEGWSTASPGFFENKHLINRGIGGQTAVQMLGRFRADVINLKPRAVVILAGTNDIAANNGEVTLEEVRDQIQSMVELAQANKIQAVLCAVLPAFEYTWSPDKDPATQIPRLNFLLKDLAQNAGIPFVDYFSPMVNGINGLDPHLAADGVHPTAEGYKQMENILSPVLDKTVPGWRE</sequence>
<evidence type="ECO:0000313" key="2">
    <source>
        <dbReference type="EMBL" id="PQJ15077.1"/>
    </source>
</evidence>
<protein>
    <recommendedName>
        <fullName evidence="1">SGNH hydrolase-type esterase domain-containing protein</fullName>
    </recommendedName>
</protein>
<dbReference type="PANTHER" id="PTHR30383">
    <property type="entry name" value="THIOESTERASE 1/PROTEASE 1/LYSOPHOSPHOLIPASE L1"/>
    <property type="match status" value="1"/>
</dbReference>
<dbReference type="Proteomes" id="UP000239366">
    <property type="component" value="Unassembled WGS sequence"/>
</dbReference>
<name>A0A2S7T6C4_9FLAO</name>
<evidence type="ECO:0000313" key="3">
    <source>
        <dbReference type="Proteomes" id="UP000239366"/>
    </source>
</evidence>
<dbReference type="EMBL" id="MQVX01000001">
    <property type="protein sequence ID" value="PQJ15077.1"/>
    <property type="molecule type" value="Genomic_DNA"/>
</dbReference>
<dbReference type="SUPFAM" id="SSF52266">
    <property type="entry name" value="SGNH hydrolase"/>
    <property type="match status" value="1"/>
</dbReference>
<gene>
    <name evidence="2" type="ORF">BST99_04435</name>
</gene>
<organism evidence="2 3">
    <name type="scientific">Aureicoccus marinus</name>
    <dbReference type="NCBI Taxonomy" id="754435"/>
    <lineage>
        <taxon>Bacteria</taxon>
        <taxon>Pseudomonadati</taxon>
        <taxon>Bacteroidota</taxon>
        <taxon>Flavobacteriia</taxon>
        <taxon>Flavobacteriales</taxon>
        <taxon>Flavobacteriaceae</taxon>
        <taxon>Aureicoccus</taxon>
    </lineage>
</organism>
<dbReference type="CDD" id="cd04501">
    <property type="entry name" value="SGNH_hydrolase_like_4"/>
    <property type="match status" value="1"/>
</dbReference>
<comment type="caution">
    <text evidence="2">The sequence shown here is derived from an EMBL/GenBank/DDBJ whole genome shotgun (WGS) entry which is preliminary data.</text>
</comment>
<dbReference type="Gene3D" id="3.40.50.1110">
    <property type="entry name" value="SGNH hydrolase"/>
    <property type="match status" value="1"/>
</dbReference>
<accession>A0A2S7T6C4</accession>
<dbReference type="InterPro" id="IPR036514">
    <property type="entry name" value="SGNH_hydro_sf"/>
</dbReference>